<feature type="transmembrane region" description="Helical" evidence="6">
    <location>
        <begin position="81"/>
        <end position="100"/>
    </location>
</feature>
<dbReference type="EMBL" id="JAMQOQ010000004">
    <property type="protein sequence ID" value="MDS0295434.1"/>
    <property type="molecule type" value="Genomic_DNA"/>
</dbReference>
<feature type="transmembrane region" description="Helical" evidence="6">
    <location>
        <begin position="370"/>
        <end position="389"/>
    </location>
</feature>
<evidence type="ECO:0000256" key="6">
    <source>
        <dbReference type="SAM" id="Phobius"/>
    </source>
</evidence>
<keyword evidence="2 6" id="KW-0812">Transmembrane</keyword>
<keyword evidence="3 6" id="KW-1133">Transmembrane helix</keyword>
<dbReference type="PANTHER" id="PTHR43652">
    <property type="entry name" value="BASIC AMINO ACID ANTIPORTER YFCC-RELATED"/>
    <property type="match status" value="1"/>
</dbReference>
<dbReference type="Proteomes" id="UP001254813">
    <property type="component" value="Unassembled WGS sequence"/>
</dbReference>
<evidence type="ECO:0000256" key="3">
    <source>
        <dbReference type="ARBA" id="ARBA00022989"/>
    </source>
</evidence>
<dbReference type="Pfam" id="PF00939">
    <property type="entry name" value="Na_sulph_symp"/>
    <property type="match status" value="1"/>
</dbReference>
<dbReference type="InterPro" id="IPR051679">
    <property type="entry name" value="DASS-Related_Transporters"/>
</dbReference>
<feature type="transmembrane region" description="Helical" evidence="6">
    <location>
        <begin position="305"/>
        <end position="321"/>
    </location>
</feature>
<accession>A0ABU2G5E4</accession>
<sequence length="478" mass="49431">MADISALAARVRGVDASWLSVPVGVALAGLVAAYAPLSSDAAAMLAITAFCVALWVGTPVPPWLTGLVGIGLVGVRFSTELALVGFGSAATWLVVLGILIGEATRHSGLSTLVERRVFDRMPGHARSDPTTAYRYLLGAFSAVALTFVVLVPSALVRVLILGPILVSAGECFSERRPRIGLFLGPLFVTFYGAAGVLTGSLGNIIVAGIVESTTGVSLGWVEWLTWLAPVMSLARSAVVVAVAYVLYRPRDSETVSLGSDADAGADATDGGEEPVDAGDARRMVAFLSVGVAVWATDAIHGLHPVYGALAVVVLVFLPRVGVVDVDAVADADFSVVFFLGAVFAIAEGLQRTDFTAVAADRILSTVPGGASLPVVLAAVAAATLALMFVMEGMAVASVLTPVFISFAQGAGIPILPVAMTESVVLLSYFFPYQSAVLVAILGLGATNTRELVRMATICSLVTLLVLLPVQILVFALFF</sequence>
<feature type="transmembrane region" description="Helical" evidence="6">
    <location>
        <begin position="425"/>
        <end position="445"/>
    </location>
</feature>
<feature type="transmembrane region" description="Helical" evidence="6">
    <location>
        <begin position="135"/>
        <end position="160"/>
    </location>
</feature>
<evidence type="ECO:0000256" key="5">
    <source>
        <dbReference type="SAM" id="MobiDB-lite"/>
    </source>
</evidence>
<organism evidence="7 8">
    <name type="scientific">Halogeometricum luteum</name>
    <dbReference type="NCBI Taxonomy" id="2950537"/>
    <lineage>
        <taxon>Archaea</taxon>
        <taxon>Methanobacteriati</taxon>
        <taxon>Methanobacteriota</taxon>
        <taxon>Stenosarchaea group</taxon>
        <taxon>Halobacteria</taxon>
        <taxon>Halobacteriales</taxon>
        <taxon>Haloferacaceae</taxon>
        <taxon>Halogeometricum</taxon>
    </lineage>
</organism>
<dbReference type="InterPro" id="IPR001898">
    <property type="entry name" value="SLC13A/DASS"/>
</dbReference>
<keyword evidence="8" id="KW-1185">Reference proteome</keyword>
<evidence type="ECO:0000256" key="4">
    <source>
        <dbReference type="ARBA" id="ARBA00023136"/>
    </source>
</evidence>
<proteinExistence type="predicted"/>
<feature type="transmembrane region" description="Helical" evidence="6">
    <location>
        <begin position="16"/>
        <end position="35"/>
    </location>
</feature>
<keyword evidence="4 6" id="KW-0472">Membrane</keyword>
<evidence type="ECO:0000256" key="2">
    <source>
        <dbReference type="ARBA" id="ARBA00022692"/>
    </source>
</evidence>
<feature type="transmembrane region" description="Helical" evidence="6">
    <location>
        <begin position="333"/>
        <end position="350"/>
    </location>
</feature>
<reference evidence="7 8" key="1">
    <citation type="submission" date="2022-06" db="EMBL/GenBank/DDBJ databases">
        <title>Halogeometricum sp. a new haloarchaeum isolate from saline soil.</title>
        <authorList>
            <person name="Strakova D."/>
            <person name="Galisteo C."/>
            <person name="Sanchez-Porro C."/>
            <person name="Ventosa A."/>
        </authorList>
    </citation>
    <scope>NUCLEOTIDE SEQUENCE [LARGE SCALE GENOMIC DNA]</scope>
    <source>
        <strain evidence="8">S3BR25-2</strain>
    </source>
</reference>
<comment type="subcellular location">
    <subcellularLocation>
        <location evidence="1">Membrane</location>
        <topology evidence="1">Multi-pass membrane protein</topology>
    </subcellularLocation>
</comment>
<evidence type="ECO:0000313" key="8">
    <source>
        <dbReference type="Proteomes" id="UP001254813"/>
    </source>
</evidence>
<comment type="caution">
    <text evidence="7">The sequence shown here is derived from an EMBL/GenBank/DDBJ whole genome shotgun (WGS) entry which is preliminary data.</text>
</comment>
<feature type="transmembrane region" description="Helical" evidence="6">
    <location>
        <begin position="457"/>
        <end position="477"/>
    </location>
</feature>
<feature type="transmembrane region" description="Helical" evidence="6">
    <location>
        <begin position="226"/>
        <end position="247"/>
    </location>
</feature>
<protein>
    <submittedName>
        <fullName evidence="7">Anion permease</fullName>
    </submittedName>
</protein>
<gene>
    <name evidence="7" type="ORF">NDI79_14780</name>
</gene>
<feature type="compositionally biased region" description="Low complexity" evidence="5">
    <location>
        <begin position="258"/>
        <end position="268"/>
    </location>
</feature>
<name>A0ABU2G5E4_9EURY</name>
<evidence type="ECO:0000313" key="7">
    <source>
        <dbReference type="EMBL" id="MDS0295434.1"/>
    </source>
</evidence>
<evidence type="ECO:0000256" key="1">
    <source>
        <dbReference type="ARBA" id="ARBA00004141"/>
    </source>
</evidence>
<feature type="region of interest" description="Disordered" evidence="5">
    <location>
        <begin position="254"/>
        <end position="274"/>
    </location>
</feature>
<dbReference type="RefSeq" id="WP_310929343.1">
    <property type="nucleotide sequence ID" value="NZ_JAMQOQ010000004.1"/>
</dbReference>
<feature type="transmembrane region" description="Helical" evidence="6">
    <location>
        <begin position="396"/>
        <end position="419"/>
    </location>
</feature>
<feature type="transmembrane region" description="Helical" evidence="6">
    <location>
        <begin position="181"/>
        <end position="206"/>
    </location>
</feature>
<dbReference type="PANTHER" id="PTHR43652:SF2">
    <property type="entry name" value="BASIC AMINO ACID ANTIPORTER YFCC-RELATED"/>
    <property type="match status" value="1"/>
</dbReference>